<comment type="caution">
    <text evidence="6">The sequence shown here is derived from an EMBL/GenBank/DDBJ whole genome shotgun (WGS) entry which is preliminary data.</text>
</comment>
<keyword evidence="3" id="KW-0804">Transcription</keyword>
<dbReference type="InterPro" id="IPR036388">
    <property type="entry name" value="WH-like_DNA-bd_sf"/>
</dbReference>
<dbReference type="EMBL" id="JAENBP010000002">
    <property type="protein sequence ID" value="MBJ8349474.1"/>
    <property type="molecule type" value="Genomic_DNA"/>
</dbReference>
<evidence type="ECO:0000313" key="6">
    <source>
        <dbReference type="EMBL" id="MBJ8349474.1"/>
    </source>
</evidence>
<evidence type="ECO:0000256" key="2">
    <source>
        <dbReference type="ARBA" id="ARBA00023125"/>
    </source>
</evidence>
<evidence type="ECO:0000259" key="4">
    <source>
        <dbReference type="PROSITE" id="PS50949"/>
    </source>
</evidence>
<dbReference type="CDD" id="cd07377">
    <property type="entry name" value="WHTH_GntR"/>
    <property type="match status" value="1"/>
</dbReference>
<protein>
    <submittedName>
        <fullName evidence="6">GntR family transcriptional regulator</fullName>
    </submittedName>
</protein>
<keyword evidence="7" id="KW-1185">Reference proteome</keyword>
<dbReference type="RefSeq" id="WP_199567399.1">
    <property type="nucleotide sequence ID" value="NZ_JAENBP010000002.1"/>
</dbReference>
<dbReference type="Pfam" id="PF00392">
    <property type="entry name" value="GntR"/>
    <property type="match status" value="1"/>
</dbReference>
<dbReference type="PANTHER" id="PTHR44846">
    <property type="entry name" value="MANNOSYL-D-GLYCERATE TRANSPORT/METABOLISM SYSTEM REPRESSOR MNGR-RELATED"/>
    <property type="match status" value="1"/>
</dbReference>
<accession>A0A934P9K0</accession>
<dbReference type="GO" id="GO:0045892">
    <property type="term" value="P:negative regulation of DNA-templated transcription"/>
    <property type="evidence" value="ECO:0007669"/>
    <property type="project" value="TreeGrafter"/>
</dbReference>
<sequence>MTENEFINSRYQKVAIGIAQRIAEGKFSVGEKIKSRSTIASTFNVSPETARKAINVLVDLDILEVRQGSGAIVVSKENAIAYMKQFDISNSLKSLGHDIQSNLKQQKKEMDKLSNLVQNLLDQSILIKKEFPFEPYELTIGEFTHEGKSLQELNIWQHTGATVIAIKKQGNFILSPDPHTVLTKGDQLFFVGNDMSSLRMQHFFNS</sequence>
<dbReference type="InterPro" id="IPR006037">
    <property type="entry name" value="RCK_C"/>
</dbReference>
<dbReference type="InterPro" id="IPR036390">
    <property type="entry name" value="WH_DNA-bd_sf"/>
</dbReference>
<dbReference type="InterPro" id="IPR050679">
    <property type="entry name" value="Bact_HTH_transcr_reg"/>
</dbReference>
<dbReference type="GO" id="GO:0008324">
    <property type="term" value="F:monoatomic cation transmembrane transporter activity"/>
    <property type="evidence" value="ECO:0007669"/>
    <property type="project" value="InterPro"/>
</dbReference>
<dbReference type="GO" id="GO:0006813">
    <property type="term" value="P:potassium ion transport"/>
    <property type="evidence" value="ECO:0007669"/>
    <property type="project" value="InterPro"/>
</dbReference>
<dbReference type="AlphaFoldDB" id="A0A934P9K0"/>
<dbReference type="Pfam" id="PF02080">
    <property type="entry name" value="TrkA_C"/>
    <property type="match status" value="1"/>
</dbReference>
<dbReference type="SUPFAM" id="SSF46785">
    <property type="entry name" value="Winged helix' DNA-binding domain"/>
    <property type="match status" value="1"/>
</dbReference>
<keyword evidence="2" id="KW-0238">DNA-binding</keyword>
<proteinExistence type="predicted"/>
<dbReference type="GO" id="GO:0003700">
    <property type="term" value="F:DNA-binding transcription factor activity"/>
    <property type="evidence" value="ECO:0007669"/>
    <property type="project" value="InterPro"/>
</dbReference>
<keyword evidence="1" id="KW-0805">Transcription regulation</keyword>
<dbReference type="SMART" id="SM00345">
    <property type="entry name" value="HTH_GNTR"/>
    <property type="match status" value="1"/>
</dbReference>
<feature type="domain" description="HTH gntR-type" evidence="4">
    <location>
        <begin position="8"/>
        <end position="76"/>
    </location>
</feature>
<evidence type="ECO:0000256" key="1">
    <source>
        <dbReference type="ARBA" id="ARBA00023015"/>
    </source>
</evidence>
<gene>
    <name evidence="6" type="ORF">JHK64_02345</name>
</gene>
<feature type="domain" description="RCK C-terminal" evidence="5">
    <location>
        <begin position="121"/>
        <end position="206"/>
    </location>
</feature>
<organism evidence="6 7">
    <name type="scientific">Streptococcus zalophi</name>
    <dbReference type="NCBI Taxonomy" id="640031"/>
    <lineage>
        <taxon>Bacteria</taxon>
        <taxon>Bacillati</taxon>
        <taxon>Bacillota</taxon>
        <taxon>Bacilli</taxon>
        <taxon>Lactobacillales</taxon>
        <taxon>Streptococcaceae</taxon>
        <taxon>Streptococcus</taxon>
    </lineage>
</organism>
<dbReference type="InterPro" id="IPR036721">
    <property type="entry name" value="RCK_C_sf"/>
</dbReference>
<dbReference type="SUPFAM" id="SSF116726">
    <property type="entry name" value="TrkA C-terminal domain-like"/>
    <property type="match status" value="1"/>
</dbReference>
<dbReference type="Gene3D" id="3.30.70.1450">
    <property type="entry name" value="Regulator of K+ conductance, C-terminal domain"/>
    <property type="match status" value="1"/>
</dbReference>
<dbReference type="Proteomes" id="UP000644875">
    <property type="component" value="Unassembled WGS sequence"/>
</dbReference>
<evidence type="ECO:0000259" key="5">
    <source>
        <dbReference type="PROSITE" id="PS51202"/>
    </source>
</evidence>
<dbReference type="Gene3D" id="1.10.10.10">
    <property type="entry name" value="Winged helix-like DNA-binding domain superfamily/Winged helix DNA-binding domain"/>
    <property type="match status" value="1"/>
</dbReference>
<dbReference type="InterPro" id="IPR000524">
    <property type="entry name" value="Tscrpt_reg_HTH_GntR"/>
</dbReference>
<dbReference type="PROSITE" id="PS50949">
    <property type="entry name" value="HTH_GNTR"/>
    <property type="match status" value="1"/>
</dbReference>
<evidence type="ECO:0000256" key="3">
    <source>
        <dbReference type="ARBA" id="ARBA00023163"/>
    </source>
</evidence>
<dbReference type="GO" id="GO:0003677">
    <property type="term" value="F:DNA binding"/>
    <property type="evidence" value="ECO:0007669"/>
    <property type="project" value="UniProtKB-KW"/>
</dbReference>
<reference evidence="6 7" key="1">
    <citation type="journal article" date="2021" name="Int. J. Syst. Evol. Microbiol.">
        <title>Streptococcus vicugnae sp. nov., isolated from faeces of alpacas (Vicugna pacos) and cattle (Bos taurus), Streptococcus zalophi sp. nov., and Streptococcus pacificus sp. nov., isolated from respiratory tract of California sea lions (Zalophus californianus).</title>
        <authorList>
            <person name="Volokhov D.V."/>
            <person name="Zagorodnyaya T.A."/>
            <person name="Shen Z."/>
            <person name="Blom J."/>
            <person name="Furtak V.A."/>
            <person name="Eisenberg T."/>
            <person name="Fan P."/>
            <person name="Jeong K.C."/>
            <person name="Gao Y."/>
            <person name="Zhang S."/>
            <person name="Amselle M."/>
        </authorList>
    </citation>
    <scope>NUCLEOTIDE SEQUENCE [LARGE SCALE GENOMIC DNA]</scope>
    <source>
        <strain evidence="7">CSL7508-lung</strain>
    </source>
</reference>
<dbReference type="PROSITE" id="PS51202">
    <property type="entry name" value="RCK_C"/>
    <property type="match status" value="1"/>
</dbReference>
<evidence type="ECO:0000313" key="7">
    <source>
        <dbReference type="Proteomes" id="UP000644875"/>
    </source>
</evidence>
<name>A0A934P9K0_9STRE</name>
<dbReference type="PANTHER" id="PTHR44846:SF1">
    <property type="entry name" value="MANNOSYL-D-GLYCERATE TRANSPORT_METABOLISM SYSTEM REPRESSOR MNGR-RELATED"/>
    <property type="match status" value="1"/>
</dbReference>